<dbReference type="OrthoDB" id="9991532at2"/>
<sequence length="279" mass="31584">MRVIVLSYLIFVTLIFFSFFTHISADTFHNPNALKEFLNLQNKIKFGVQQRACSTCDWSISYPLESNFATQNLDSINIDSIKSPQNPANLNRQQSKNMEQVLQYSAMQDLFDTNIDAENDVNYEFLGQRNGGGYLDNLNSNNSLFQNPLNTQNTMKPQNLDSINSLDNHITQDIKLTKATFMKRNVASAYEQILKHKGVLTCMYCGDLDKVASILPTDSKIAKFHNVTYTFTPSVSDVNNALYRIDIADSACGIVDSLIFVTDKVSTQLFVYSRTRCKT</sequence>
<protein>
    <submittedName>
        <fullName evidence="2">Uncharacterized protein</fullName>
    </submittedName>
</protein>
<reference evidence="2" key="3">
    <citation type="submission" date="2018-04" db="EMBL/GenBank/DDBJ databases">
        <authorList>
            <person name="Sheh A."/>
            <person name="Shen Z."/>
            <person name="Mannion A.J."/>
            <person name="Fox J.G."/>
        </authorList>
    </citation>
    <scope>NUCLEOTIDE SEQUENCE</scope>
    <source>
        <strain evidence="2">MIT 97-6194</strain>
    </source>
</reference>
<gene>
    <name evidence="1" type="ORF">DCO61_02270</name>
    <name evidence="2" type="ORF">LS64_008520</name>
</gene>
<dbReference type="Proteomes" id="UP000477070">
    <property type="component" value="Unassembled WGS sequence"/>
</dbReference>
<proteinExistence type="predicted"/>
<dbReference type="AlphaFoldDB" id="A0A347VRR7"/>
<evidence type="ECO:0000313" key="4">
    <source>
        <dbReference type="Proteomes" id="UP000477070"/>
    </source>
</evidence>
<organism evidence="2 3">
    <name type="scientific">Helicobacter saguini</name>
    <dbReference type="NCBI Taxonomy" id="1548018"/>
    <lineage>
        <taxon>Bacteria</taxon>
        <taxon>Pseudomonadati</taxon>
        <taxon>Campylobacterota</taxon>
        <taxon>Epsilonproteobacteria</taxon>
        <taxon>Campylobacterales</taxon>
        <taxon>Helicobacteraceae</taxon>
        <taxon>Helicobacter</taxon>
    </lineage>
</organism>
<dbReference type="EMBL" id="JRMP02000013">
    <property type="protein sequence ID" value="TLD93659.1"/>
    <property type="molecule type" value="Genomic_DNA"/>
</dbReference>
<dbReference type="RefSeq" id="WP_034571503.1">
    <property type="nucleotide sequence ID" value="NZ_JRMP02000013.1"/>
</dbReference>
<accession>A0A347VRR7</accession>
<reference evidence="1 4" key="4">
    <citation type="submission" date="2019-12" db="EMBL/GenBank/DDBJ databases">
        <title>Multi-Generational Helicobacter saguini Isolates.</title>
        <authorList>
            <person name="Mannion A."/>
            <person name="Shen Z."/>
            <person name="Fox J.G."/>
        </authorList>
    </citation>
    <scope>NUCLEOTIDE SEQUENCE [LARGE SCALE GENOMIC DNA]</scope>
    <source>
        <strain evidence="1">16-048</strain>
        <strain evidence="4">16-048 (F4)</strain>
    </source>
</reference>
<evidence type="ECO:0000313" key="3">
    <source>
        <dbReference type="Proteomes" id="UP000029714"/>
    </source>
</evidence>
<evidence type="ECO:0000313" key="2">
    <source>
        <dbReference type="EMBL" id="TLD93659.1"/>
    </source>
</evidence>
<reference evidence="2 3" key="2">
    <citation type="journal article" date="2016" name="Infect. Immun.">
        <title>Helicobacter saguini, a Novel Helicobacter Isolated from Cotton-Top Tamarins with Ulcerative Colitis, Has Proinflammatory Properties and Induces Typhlocolitis and Dysplasia in Gnotobiotic IL-10-/- Mice.</title>
        <authorList>
            <person name="Shen Z."/>
            <person name="Mannion A."/>
            <person name="Whary M.T."/>
            <person name="Muthupalani S."/>
            <person name="Sheh A."/>
            <person name="Feng Y."/>
            <person name="Gong G."/>
            <person name="Vandamme P."/>
            <person name="Holcombe H.R."/>
            <person name="Paster B.J."/>
            <person name="Fox J.G."/>
        </authorList>
    </citation>
    <scope>NUCLEOTIDE SEQUENCE [LARGE SCALE GENOMIC DNA]</scope>
    <source>
        <strain evidence="2 3">MIT 97-6194</strain>
    </source>
</reference>
<dbReference type="Proteomes" id="UP000029714">
    <property type="component" value="Unassembled WGS sequence"/>
</dbReference>
<reference evidence="2 3" key="1">
    <citation type="journal article" date="2014" name="Genome Announc.">
        <title>Draft genome sequences of eight enterohepatic helicobacter species isolated from both laboratory and wild rodents.</title>
        <authorList>
            <person name="Sheh A."/>
            <person name="Shen Z."/>
            <person name="Fox J.G."/>
        </authorList>
    </citation>
    <scope>NUCLEOTIDE SEQUENCE [LARGE SCALE GENOMIC DNA]</scope>
    <source>
        <strain evidence="2 3">MIT 97-6194</strain>
    </source>
</reference>
<evidence type="ECO:0000313" key="1">
    <source>
        <dbReference type="EMBL" id="MWV68878.1"/>
    </source>
</evidence>
<dbReference type="EMBL" id="QBIU01000001">
    <property type="protein sequence ID" value="MWV68878.1"/>
    <property type="molecule type" value="Genomic_DNA"/>
</dbReference>
<name>A0A347VRR7_9HELI</name>
<keyword evidence="3" id="KW-1185">Reference proteome</keyword>
<comment type="caution">
    <text evidence="2">The sequence shown here is derived from an EMBL/GenBank/DDBJ whole genome shotgun (WGS) entry which is preliminary data.</text>
</comment>